<organism evidence="1">
    <name type="scientific">Musca domestica</name>
    <name type="common">House fly</name>
    <dbReference type="NCBI Taxonomy" id="7370"/>
    <lineage>
        <taxon>Eukaryota</taxon>
        <taxon>Metazoa</taxon>
        <taxon>Ecdysozoa</taxon>
        <taxon>Arthropoda</taxon>
        <taxon>Hexapoda</taxon>
        <taxon>Insecta</taxon>
        <taxon>Pterygota</taxon>
        <taxon>Neoptera</taxon>
        <taxon>Endopterygota</taxon>
        <taxon>Diptera</taxon>
        <taxon>Brachycera</taxon>
        <taxon>Muscomorpha</taxon>
        <taxon>Muscoidea</taxon>
        <taxon>Muscidae</taxon>
        <taxon>Musca</taxon>
    </lineage>
</organism>
<gene>
    <name evidence="1" type="primary">101901515</name>
    <name evidence="3" type="synonym">LOC101901515</name>
</gene>
<accession>A0A1I8MG63</accession>
<dbReference type="Proteomes" id="UP001652621">
    <property type="component" value="Unplaced"/>
</dbReference>
<protein>
    <submittedName>
        <fullName evidence="3">Uncharacterized protein LOC101901515</fullName>
    </submittedName>
</protein>
<evidence type="ECO:0000313" key="3">
    <source>
        <dbReference type="RefSeq" id="XP_005179252.1"/>
    </source>
</evidence>
<dbReference type="eggNOG" id="ENOG502T7WU">
    <property type="taxonomic scope" value="Eukaryota"/>
</dbReference>
<dbReference type="GeneID" id="101901515"/>
<sequence length="451" mass="53023">MDCKEDSCTATTSTPSTTINDLNDDCLECIFEWIQDLPNQIQIAKCCRRFRNVMLNLWRRQPQHRTLAYNILPTIVQNYDHLAYYLRLMQGEFQILQIIDDCLNVFLKEMEECGIDCLPRVERCEFHDDVTECYPNDEDIECLSRLVPNLKYLQITVPITGRNLSKFQYLEELHLYDDQTKAKEIEDDALRDILLNLKQLRVLDIRNFETSRLRLMPEILQCTSLQVLKINLNTLKDALECVLKLPQLKQLKVLLDQDIDVSLIGNVDTYDYKIYETQEYYHILKEKGPNIKGLAVDFHFLPVSSTWNVDFLCLNPEKLRILALCNYNFTASKYENCCFAHLEILCLRHSENLEAVAILDMLQLCPVLKHLDISYCLNLDKSLLNALTRYLEGEKRSHTLYVYYRMSGLEVEIEKNLSFWSRQKYIKLLNDFPPDSDLGLSYVQRGYAFYF</sequence>
<dbReference type="InterPro" id="IPR036047">
    <property type="entry name" value="F-box-like_dom_sf"/>
</dbReference>
<dbReference type="EnsemblMetazoa" id="MDOA004542-RA">
    <property type="protein sequence ID" value="MDOA004542-PA"/>
    <property type="gene ID" value="MDOA004542"/>
</dbReference>
<dbReference type="VEuPathDB" id="VectorBase:MDOA004542"/>
<dbReference type="RefSeq" id="XP_005179252.1">
    <property type="nucleotide sequence ID" value="XM_005179195.3"/>
</dbReference>
<reference evidence="3" key="2">
    <citation type="submission" date="2025-04" db="UniProtKB">
        <authorList>
            <consortium name="RefSeq"/>
        </authorList>
    </citation>
    <scope>IDENTIFICATION</scope>
    <source>
        <strain evidence="3">Aabys</strain>
    </source>
</reference>
<dbReference type="Gene3D" id="3.80.10.10">
    <property type="entry name" value="Ribonuclease Inhibitor"/>
    <property type="match status" value="1"/>
</dbReference>
<dbReference type="KEGG" id="mde:101901515"/>
<reference evidence="1" key="1">
    <citation type="submission" date="2020-05" db="UniProtKB">
        <authorList>
            <consortium name="EnsemblMetazoa"/>
        </authorList>
    </citation>
    <scope>IDENTIFICATION</scope>
    <source>
        <strain evidence="1">Aabys</strain>
    </source>
</reference>
<name>A0A1I8MG63_MUSDO</name>
<evidence type="ECO:0000313" key="2">
    <source>
        <dbReference type="Proteomes" id="UP001652621"/>
    </source>
</evidence>
<keyword evidence="2" id="KW-1185">Reference proteome</keyword>
<dbReference type="VEuPathDB" id="VectorBase:MDOMA2_014094"/>
<dbReference type="InterPro" id="IPR032675">
    <property type="entry name" value="LRR_dom_sf"/>
</dbReference>
<dbReference type="SUPFAM" id="SSF52047">
    <property type="entry name" value="RNI-like"/>
    <property type="match status" value="1"/>
</dbReference>
<dbReference type="OrthoDB" id="550575at2759"/>
<evidence type="ECO:0000313" key="1">
    <source>
        <dbReference type="EnsemblMetazoa" id="MDOA004542-PA"/>
    </source>
</evidence>
<proteinExistence type="predicted"/>
<dbReference type="SUPFAM" id="SSF81383">
    <property type="entry name" value="F-box domain"/>
    <property type="match status" value="1"/>
</dbReference>
<dbReference type="AlphaFoldDB" id="A0A1I8MG63"/>